<dbReference type="Pfam" id="PF13458">
    <property type="entry name" value="Peripla_BP_6"/>
    <property type="match status" value="1"/>
</dbReference>
<gene>
    <name evidence="7" type="ORF">FRZ44_10670</name>
</gene>
<feature type="chain" id="PRO_5023870898" description="Leucine-binding protein domain-containing protein" evidence="5">
    <location>
        <begin position="44"/>
        <end position="392"/>
    </location>
</feature>
<evidence type="ECO:0000313" key="8">
    <source>
        <dbReference type="Proteomes" id="UP000326202"/>
    </source>
</evidence>
<dbReference type="SUPFAM" id="SSF53822">
    <property type="entry name" value="Periplasmic binding protein-like I"/>
    <property type="match status" value="1"/>
</dbReference>
<dbReference type="EMBL" id="CP042906">
    <property type="protein sequence ID" value="QEX15780.1"/>
    <property type="molecule type" value="Genomic_DNA"/>
</dbReference>
<proteinExistence type="inferred from homology"/>
<keyword evidence="2" id="KW-0813">Transport</keyword>
<feature type="domain" description="Leucine-binding protein" evidence="6">
    <location>
        <begin position="46"/>
        <end position="379"/>
    </location>
</feature>
<keyword evidence="4" id="KW-0029">Amino-acid transport</keyword>
<dbReference type="OrthoDB" id="7374472at2"/>
<evidence type="ECO:0000256" key="1">
    <source>
        <dbReference type="ARBA" id="ARBA00010062"/>
    </source>
</evidence>
<dbReference type="InterPro" id="IPR028081">
    <property type="entry name" value="Leu-bd"/>
</dbReference>
<name>A0A5J6MHL8_9PROT</name>
<dbReference type="KEGG" id="htq:FRZ44_10670"/>
<dbReference type="PANTHER" id="PTHR30483">
    <property type="entry name" value="LEUCINE-SPECIFIC-BINDING PROTEIN"/>
    <property type="match status" value="1"/>
</dbReference>
<dbReference type="AlphaFoldDB" id="A0A5J6MHL8"/>
<dbReference type="InterPro" id="IPR000709">
    <property type="entry name" value="Leu_Ile_Val-bd"/>
</dbReference>
<reference evidence="7 8" key="1">
    <citation type="submission" date="2019-08" db="EMBL/GenBank/DDBJ databases">
        <title>Hyperibacter terrae gen. nov., sp. nov. and Hyperibacter viscosus sp. nov., two new members in the family Rhodospirillaceae isolated from the rhizosphere of Hypericum perforatum.</title>
        <authorList>
            <person name="Noviana Z."/>
        </authorList>
    </citation>
    <scope>NUCLEOTIDE SEQUENCE [LARGE SCALE GENOMIC DNA]</scope>
    <source>
        <strain evidence="7 8">R5913</strain>
    </source>
</reference>
<protein>
    <recommendedName>
        <fullName evidence="6">Leucine-binding protein domain-containing protein</fullName>
    </recommendedName>
</protein>
<dbReference type="InterPro" id="IPR028082">
    <property type="entry name" value="Peripla_BP_I"/>
</dbReference>
<dbReference type="PANTHER" id="PTHR30483:SF6">
    <property type="entry name" value="PERIPLASMIC BINDING PROTEIN OF ABC TRANSPORTER FOR NATURAL AMINO ACIDS"/>
    <property type="match status" value="1"/>
</dbReference>
<dbReference type="GO" id="GO:0006865">
    <property type="term" value="P:amino acid transport"/>
    <property type="evidence" value="ECO:0007669"/>
    <property type="project" value="UniProtKB-KW"/>
</dbReference>
<evidence type="ECO:0000313" key="7">
    <source>
        <dbReference type="EMBL" id="QEX15780.1"/>
    </source>
</evidence>
<evidence type="ECO:0000256" key="4">
    <source>
        <dbReference type="ARBA" id="ARBA00022970"/>
    </source>
</evidence>
<dbReference type="Proteomes" id="UP000326202">
    <property type="component" value="Chromosome"/>
</dbReference>
<keyword evidence="8" id="KW-1185">Reference proteome</keyword>
<dbReference type="PRINTS" id="PR00337">
    <property type="entry name" value="LEUILEVALBP"/>
</dbReference>
<feature type="signal peptide" evidence="5">
    <location>
        <begin position="1"/>
        <end position="43"/>
    </location>
</feature>
<evidence type="ECO:0000256" key="2">
    <source>
        <dbReference type="ARBA" id="ARBA00022448"/>
    </source>
</evidence>
<keyword evidence="3 5" id="KW-0732">Signal</keyword>
<evidence type="ECO:0000259" key="6">
    <source>
        <dbReference type="Pfam" id="PF13458"/>
    </source>
</evidence>
<comment type="similarity">
    <text evidence="1">Belongs to the leucine-binding protein family.</text>
</comment>
<sequence length="392" mass="40951">MNVQKRKTRGINMLGGLKHLAGAGAVAALALTAALPLAGPAQAADTIVIGVIQPFTGAIAAYGQNTMNALNLVLKEKGDTFGGRKIEFVQLDDQCTPSNAVEAANRIIDRAVAVVGPSCSGDMAAVQPILKEAKIPHFTPAYLPTLSAQGDDYFFRATPGDGPLIRALAAYIKAQGKSKIALAYDTTGFGVGEKDAFLAALKEFGMADPVVTLSYDFSVTDFSGQIGKIQSSGADAVVVLSYENLQGLFVKQAQQLGLEIPIFCGTAAAEPEFLDIGGASANGVVYSAAYSTDDPATAEFTKAYQAAYGKTPSVVQVSAAIAMYALADIWTRQGPDVKGEALRDELKKLHLKTPAGTAAWTVNGEPADSFAILQTVQDGKVVTVKRESIKAE</sequence>
<organism evidence="7 8">
    <name type="scientific">Hypericibacter terrae</name>
    <dbReference type="NCBI Taxonomy" id="2602015"/>
    <lineage>
        <taxon>Bacteria</taxon>
        <taxon>Pseudomonadati</taxon>
        <taxon>Pseudomonadota</taxon>
        <taxon>Alphaproteobacteria</taxon>
        <taxon>Rhodospirillales</taxon>
        <taxon>Dongiaceae</taxon>
        <taxon>Hypericibacter</taxon>
    </lineage>
</organism>
<dbReference type="RefSeq" id="WP_151176202.1">
    <property type="nucleotide sequence ID" value="NZ_CP042906.1"/>
</dbReference>
<evidence type="ECO:0000256" key="5">
    <source>
        <dbReference type="SAM" id="SignalP"/>
    </source>
</evidence>
<evidence type="ECO:0000256" key="3">
    <source>
        <dbReference type="ARBA" id="ARBA00022729"/>
    </source>
</evidence>
<accession>A0A5J6MHL8</accession>
<dbReference type="Gene3D" id="3.40.50.2300">
    <property type="match status" value="2"/>
</dbReference>
<dbReference type="InterPro" id="IPR051010">
    <property type="entry name" value="BCAA_transport"/>
</dbReference>